<sequence>MDEARSGDQRAAIVRALQRLTQSSRHLADAFAARQGLHPTDLEALLHVMQAESEGEFLTAGALGEALSLTSGSVTGVVDRLVAAGHVERRRDPADRRRVLLQYAPGARAVAAEFFGPIGRLSDAVMDGFDDAELAAVRRYLEAMTDAMTAARRTPGV</sequence>
<dbReference type="EMBL" id="JBHSIV010000020">
    <property type="protein sequence ID" value="MFC5064163.1"/>
    <property type="molecule type" value="Genomic_DNA"/>
</dbReference>
<feature type="domain" description="HTH marR-type" evidence="1">
    <location>
        <begin position="10"/>
        <end position="146"/>
    </location>
</feature>
<evidence type="ECO:0000313" key="2">
    <source>
        <dbReference type="EMBL" id="MFC5064163.1"/>
    </source>
</evidence>
<dbReference type="SUPFAM" id="SSF46785">
    <property type="entry name" value="Winged helix' DNA-binding domain"/>
    <property type="match status" value="1"/>
</dbReference>
<evidence type="ECO:0000313" key="3">
    <source>
        <dbReference type="Proteomes" id="UP001595947"/>
    </source>
</evidence>
<dbReference type="InterPro" id="IPR036388">
    <property type="entry name" value="WH-like_DNA-bd_sf"/>
</dbReference>
<dbReference type="Pfam" id="PF12802">
    <property type="entry name" value="MarR_2"/>
    <property type="match status" value="1"/>
</dbReference>
<name>A0ABV9YMN0_9PSEU</name>
<protein>
    <submittedName>
        <fullName evidence="2">MarR family winged helix-turn-helix transcriptional regulator</fullName>
    </submittedName>
</protein>
<comment type="caution">
    <text evidence="2">The sequence shown here is derived from an EMBL/GenBank/DDBJ whole genome shotgun (WGS) entry which is preliminary data.</text>
</comment>
<dbReference type="SMART" id="SM00347">
    <property type="entry name" value="HTH_MARR"/>
    <property type="match status" value="1"/>
</dbReference>
<dbReference type="PANTHER" id="PTHR33164:SF106">
    <property type="entry name" value="TRANSCRIPTIONAL REGULATORY PROTEIN"/>
    <property type="match status" value="1"/>
</dbReference>
<gene>
    <name evidence="2" type="ORF">ACFPBZ_18215</name>
</gene>
<dbReference type="Proteomes" id="UP001595947">
    <property type="component" value="Unassembled WGS sequence"/>
</dbReference>
<keyword evidence="3" id="KW-1185">Reference proteome</keyword>
<proteinExistence type="predicted"/>
<dbReference type="PROSITE" id="PS50995">
    <property type="entry name" value="HTH_MARR_2"/>
    <property type="match status" value="1"/>
</dbReference>
<reference evidence="3" key="1">
    <citation type="journal article" date="2019" name="Int. J. Syst. Evol. Microbiol.">
        <title>The Global Catalogue of Microorganisms (GCM) 10K type strain sequencing project: providing services to taxonomists for standard genome sequencing and annotation.</title>
        <authorList>
            <consortium name="The Broad Institute Genomics Platform"/>
            <consortium name="The Broad Institute Genome Sequencing Center for Infectious Disease"/>
            <person name="Wu L."/>
            <person name="Ma J."/>
        </authorList>
    </citation>
    <scope>NUCLEOTIDE SEQUENCE [LARGE SCALE GENOMIC DNA]</scope>
    <source>
        <strain evidence="3">CGMCC 4.7093</strain>
    </source>
</reference>
<dbReference type="InterPro" id="IPR039422">
    <property type="entry name" value="MarR/SlyA-like"/>
</dbReference>
<dbReference type="InterPro" id="IPR036390">
    <property type="entry name" value="WH_DNA-bd_sf"/>
</dbReference>
<dbReference type="PANTHER" id="PTHR33164">
    <property type="entry name" value="TRANSCRIPTIONAL REGULATOR, MARR FAMILY"/>
    <property type="match status" value="1"/>
</dbReference>
<accession>A0ABV9YMN0</accession>
<dbReference type="InterPro" id="IPR000835">
    <property type="entry name" value="HTH_MarR-typ"/>
</dbReference>
<dbReference type="Gene3D" id="1.10.10.10">
    <property type="entry name" value="Winged helix-like DNA-binding domain superfamily/Winged helix DNA-binding domain"/>
    <property type="match status" value="1"/>
</dbReference>
<dbReference type="RefSeq" id="WP_378037512.1">
    <property type="nucleotide sequence ID" value="NZ_JBHSIV010000020.1"/>
</dbReference>
<evidence type="ECO:0000259" key="1">
    <source>
        <dbReference type="PROSITE" id="PS50995"/>
    </source>
</evidence>
<organism evidence="2 3">
    <name type="scientific">Actinomycetospora atypica</name>
    <dbReference type="NCBI Taxonomy" id="1290095"/>
    <lineage>
        <taxon>Bacteria</taxon>
        <taxon>Bacillati</taxon>
        <taxon>Actinomycetota</taxon>
        <taxon>Actinomycetes</taxon>
        <taxon>Pseudonocardiales</taxon>
        <taxon>Pseudonocardiaceae</taxon>
        <taxon>Actinomycetospora</taxon>
    </lineage>
</organism>